<dbReference type="SMART" id="SM00387">
    <property type="entry name" value="HATPase_c"/>
    <property type="match status" value="1"/>
</dbReference>
<feature type="domain" description="Histidine kinase" evidence="9">
    <location>
        <begin position="138"/>
        <end position="329"/>
    </location>
</feature>
<dbReference type="CDD" id="cd00075">
    <property type="entry name" value="HATPase"/>
    <property type="match status" value="1"/>
</dbReference>
<evidence type="ECO:0000256" key="1">
    <source>
        <dbReference type="ARBA" id="ARBA00000085"/>
    </source>
</evidence>
<dbReference type="InterPro" id="IPR036097">
    <property type="entry name" value="HisK_dim/P_sf"/>
</dbReference>
<dbReference type="Gene3D" id="3.30.565.10">
    <property type="entry name" value="Histidine kinase-like ATPase, C-terminal domain"/>
    <property type="match status" value="1"/>
</dbReference>
<comment type="catalytic activity">
    <reaction evidence="1">
        <text>ATP + protein L-histidine = ADP + protein N-phospho-L-histidine.</text>
        <dbReference type="EC" id="2.7.13.3"/>
    </reaction>
</comment>
<dbReference type="InterPro" id="IPR003661">
    <property type="entry name" value="HisK_dim/P_dom"/>
</dbReference>
<dbReference type="Gene3D" id="1.10.287.130">
    <property type="match status" value="1"/>
</dbReference>
<dbReference type="GO" id="GO:0000155">
    <property type="term" value="F:phosphorelay sensor kinase activity"/>
    <property type="evidence" value="ECO:0007669"/>
    <property type="project" value="InterPro"/>
</dbReference>
<dbReference type="InterPro" id="IPR004358">
    <property type="entry name" value="Sig_transdc_His_kin-like_C"/>
</dbReference>
<accession>A0AAE6CZJ2</accession>
<evidence type="ECO:0000256" key="2">
    <source>
        <dbReference type="ARBA" id="ARBA00012438"/>
    </source>
</evidence>
<evidence type="ECO:0000259" key="9">
    <source>
        <dbReference type="PROSITE" id="PS50109"/>
    </source>
</evidence>
<keyword evidence="13" id="KW-1185">Reference proteome</keyword>
<dbReference type="EMBL" id="VRMB01000024">
    <property type="protein sequence ID" value="TXK68897.1"/>
    <property type="molecule type" value="Genomic_DNA"/>
</dbReference>
<evidence type="ECO:0000256" key="4">
    <source>
        <dbReference type="ARBA" id="ARBA00022679"/>
    </source>
</evidence>
<keyword evidence="6 10" id="KW-0418">Kinase</keyword>
<evidence type="ECO:0000256" key="5">
    <source>
        <dbReference type="ARBA" id="ARBA00022741"/>
    </source>
</evidence>
<gene>
    <name evidence="10" type="ORF">A9460_05285</name>
    <name evidence="11" type="ORF">FVD15_05120</name>
</gene>
<evidence type="ECO:0000256" key="3">
    <source>
        <dbReference type="ARBA" id="ARBA00022553"/>
    </source>
</evidence>
<evidence type="ECO:0000313" key="12">
    <source>
        <dbReference type="Proteomes" id="UP000293421"/>
    </source>
</evidence>
<dbReference type="InterPro" id="IPR036890">
    <property type="entry name" value="HATPase_C_sf"/>
</dbReference>
<protein>
    <recommendedName>
        <fullName evidence="2">histidine kinase</fullName>
        <ecNumber evidence="2">2.7.13.3</ecNumber>
    </recommendedName>
</protein>
<dbReference type="PANTHER" id="PTHR43065">
    <property type="entry name" value="SENSOR HISTIDINE KINASE"/>
    <property type="match status" value="1"/>
</dbReference>
<dbReference type="SUPFAM" id="SSF47384">
    <property type="entry name" value="Homodimeric domain of signal transducing histidine kinase"/>
    <property type="match status" value="1"/>
</dbReference>
<keyword evidence="5" id="KW-0547">Nucleotide-binding</keyword>
<evidence type="ECO:0000256" key="7">
    <source>
        <dbReference type="ARBA" id="ARBA00022840"/>
    </source>
</evidence>
<evidence type="ECO:0000256" key="6">
    <source>
        <dbReference type="ARBA" id="ARBA00022777"/>
    </source>
</evidence>
<dbReference type="PANTHER" id="PTHR43065:SF10">
    <property type="entry name" value="PEROXIDE STRESS-ACTIVATED HISTIDINE KINASE MAK3"/>
    <property type="match status" value="1"/>
</dbReference>
<organism evidence="10 12">
    <name type="scientific">Campylobacter volucris</name>
    <dbReference type="NCBI Taxonomy" id="1031542"/>
    <lineage>
        <taxon>Bacteria</taxon>
        <taxon>Pseudomonadati</taxon>
        <taxon>Campylobacterota</taxon>
        <taxon>Epsilonproteobacteria</taxon>
        <taxon>Campylobacterales</taxon>
        <taxon>Campylobacteraceae</taxon>
        <taxon>Campylobacter</taxon>
    </lineage>
</organism>
<dbReference type="SUPFAM" id="SSF55874">
    <property type="entry name" value="ATPase domain of HSP90 chaperone/DNA topoisomerase II/histidine kinase"/>
    <property type="match status" value="1"/>
</dbReference>
<evidence type="ECO:0000256" key="8">
    <source>
        <dbReference type="ARBA" id="ARBA00023012"/>
    </source>
</evidence>
<keyword evidence="3" id="KW-0597">Phosphoprotein</keyword>
<dbReference type="EMBL" id="CP037746">
    <property type="protein sequence ID" value="QBL13763.1"/>
    <property type="molecule type" value="Genomic_DNA"/>
</dbReference>
<keyword evidence="4" id="KW-0808">Transferase</keyword>
<dbReference type="InterPro" id="IPR003594">
    <property type="entry name" value="HATPase_dom"/>
</dbReference>
<evidence type="ECO:0000313" key="10">
    <source>
        <dbReference type="EMBL" id="QBL13763.1"/>
    </source>
</evidence>
<evidence type="ECO:0000313" key="13">
    <source>
        <dbReference type="Proteomes" id="UP000321325"/>
    </source>
</evidence>
<keyword evidence="7" id="KW-0067">ATP-binding</keyword>
<dbReference type="Pfam" id="PF02518">
    <property type="entry name" value="HATPase_c"/>
    <property type="match status" value="1"/>
</dbReference>
<dbReference type="PROSITE" id="PS50109">
    <property type="entry name" value="HIS_KIN"/>
    <property type="match status" value="1"/>
</dbReference>
<sequence length="338" mass="38761">MDKNILKSLDSSEKEDLQKGLKFLIEQTYVVENAYNQLNENYTALMQTMNEVIEVLPMALWILDTNKKITLQNNLAKQQPQLLENIDLTKTHYELEFEHKFYLIKVTSHADKLIVNATDISDEKRNERLASMGTIAAHLAHEIRNPIGSISLLSSTLFERSELKNKHIVLEIQKAISRVERIVNSTLLFTKGVHVNLNHFNLTELEEECEQAISAYNYLANIEFVFKFLDVRIYADKALLALVLQNLIYNAIDAIEEDDKENGEIKIICEECEDKIFIKVYDNGIKIKDKNNVFEAFKTTKLKGNGLGLSLSKQIIDAHGGILGFYSEPKCFFIELKK</sequence>
<dbReference type="GeneID" id="66287245"/>
<dbReference type="Proteomes" id="UP000293421">
    <property type="component" value="Chromosome"/>
</dbReference>
<reference evidence="11 13" key="2">
    <citation type="submission" date="2019-08" db="EMBL/GenBank/DDBJ databases">
        <title>Rapid identification of Enteric Bacteria from Whole Genome Sequences (WGS) using Average Nucleotide Identity (ANI).</title>
        <authorList>
            <person name="Lane C."/>
        </authorList>
    </citation>
    <scope>NUCLEOTIDE SEQUENCE [LARGE SCALE GENOMIC DNA]</scope>
    <source>
        <strain evidence="11 13">2010D-8464</strain>
    </source>
</reference>
<evidence type="ECO:0000313" key="11">
    <source>
        <dbReference type="EMBL" id="TXK68897.1"/>
    </source>
</evidence>
<dbReference type="EC" id="2.7.13.3" evidence="2"/>
<proteinExistence type="predicted"/>
<dbReference type="GO" id="GO:0005524">
    <property type="term" value="F:ATP binding"/>
    <property type="evidence" value="ECO:0007669"/>
    <property type="project" value="UniProtKB-KW"/>
</dbReference>
<dbReference type="AlphaFoldDB" id="A0AAE6CZJ2"/>
<dbReference type="RefSeq" id="WP_039665327.1">
    <property type="nucleotide sequence ID" value="NZ_CP037746.1"/>
</dbReference>
<keyword evidence="8" id="KW-0902">Two-component regulatory system</keyword>
<dbReference type="CDD" id="cd00082">
    <property type="entry name" value="HisKA"/>
    <property type="match status" value="1"/>
</dbReference>
<dbReference type="Pfam" id="PF00512">
    <property type="entry name" value="HisKA"/>
    <property type="match status" value="1"/>
</dbReference>
<name>A0AAE6CZJ2_9BACT</name>
<dbReference type="InterPro" id="IPR005467">
    <property type="entry name" value="His_kinase_dom"/>
</dbReference>
<dbReference type="PRINTS" id="PR00344">
    <property type="entry name" value="BCTRLSENSOR"/>
</dbReference>
<reference evidence="10 12" key="1">
    <citation type="submission" date="2019-02" db="EMBL/GenBank/DDBJ databases">
        <title>Use of ANI for Rapid Identification of Enteric Bacteria.</title>
        <authorList>
            <person name="Pruckler J."/>
            <person name="Lane C."/>
            <person name="Aubert R."/>
        </authorList>
    </citation>
    <scope>NUCLEOTIDE SEQUENCE [LARGE SCALE GENOMIC DNA]</scope>
    <source>
        <strain evidence="10 12">2014D-0083</strain>
    </source>
</reference>
<dbReference type="SMART" id="SM00388">
    <property type="entry name" value="HisKA"/>
    <property type="match status" value="1"/>
</dbReference>
<dbReference type="Proteomes" id="UP000321325">
    <property type="component" value="Unassembled WGS sequence"/>
</dbReference>